<keyword evidence="4" id="KW-0808">Transferase</keyword>
<dbReference type="InterPro" id="IPR035965">
    <property type="entry name" value="PAS-like_dom_sf"/>
</dbReference>
<dbReference type="STRING" id="497964.CfE428DRAFT_3248"/>
<dbReference type="RefSeq" id="WP_006980573.1">
    <property type="nucleotide sequence ID" value="NZ_ABVL01000009.1"/>
</dbReference>
<dbReference type="PANTHER" id="PTHR43304:SF1">
    <property type="entry name" value="PAC DOMAIN-CONTAINING PROTEIN"/>
    <property type="match status" value="1"/>
</dbReference>
<dbReference type="SMART" id="SM00091">
    <property type="entry name" value="PAS"/>
    <property type="match status" value="1"/>
</dbReference>
<dbReference type="NCBIfam" id="TIGR00229">
    <property type="entry name" value="sensory_box"/>
    <property type="match status" value="1"/>
</dbReference>
<dbReference type="CDD" id="cd00130">
    <property type="entry name" value="PAS"/>
    <property type="match status" value="1"/>
</dbReference>
<dbReference type="EC" id="2.7.13.3" evidence="2"/>
<dbReference type="Proteomes" id="UP000005824">
    <property type="component" value="Unassembled WGS sequence"/>
</dbReference>
<dbReference type="Gene3D" id="3.30.450.20">
    <property type="entry name" value="PAS domain"/>
    <property type="match status" value="1"/>
</dbReference>
<gene>
    <name evidence="8" type="ORF">CfE428DRAFT_3248</name>
</gene>
<sequence length="226" mass="25905">MNSISSKPHKPVVDNGEVARELIDIKAALDAHSIVAITDAAGRITYVNDKFCEISKYSRENLLGQDHRIINSGYHPKSFFTDLWRTIASGKVWKGEIKNRAKDGSYYWVDTTIYPFLDAKNRPYQYIAIRTDITQRKEDELRLKFLAAELAAKNKELETVVYVVSHDLRSPLLNVQGFGNALVRACEQLNERLKSFEDTEMKRLFDVEIPRALHLSKPASQRWTCS</sequence>
<dbReference type="eggNOG" id="COG2202">
    <property type="taxonomic scope" value="Bacteria"/>
</dbReference>
<dbReference type="InParanoid" id="B4D2W0"/>
<evidence type="ECO:0000256" key="4">
    <source>
        <dbReference type="ARBA" id="ARBA00022679"/>
    </source>
</evidence>
<organism evidence="8 9">
    <name type="scientific">Chthoniobacter flavus Ellin428</name>
    <dbReference type="NCBI Taxonomy" id="497964"/>
    <lineage>
        <taxon>Bacteria</taxon>
        <taxon>Pseudomonadati</taxon>
        <taxon>Verrucomicrobiota</taxon>
        <taxon>Spartobacteria</taxon>
        <taxon>Chthoniobacterales</taxon>
        <taxon>Chthoniobacteraceae</taxon>
        <taxon>Chthoniobacter</taxon>
    </lineage>
</organism>
<accession>B4D2W0</accession>
<comment type="catalytic activity">
    <reaction evidence="1">
        <text>ATP + protein L-histidine = ADP + protein N-phospho-L-histidine.</text>
        <dbReference type="EC" id="2.7.13.3"/>
    </reaction>
</comment>
<comment type="caution">
    <text evidence="8">The sequence shown here is derived from an EMBL/GenBank/DDBJ whole genome shotgun (WGS) entry which is preliminary data.</text>
</comment>
<name>B4D2W0_9BACT</name>
<protein>
    <recommendedName>
        <fullName evidence="2">histidine kinase</fullName>
        <ecNumber evidence="2">2.7.13.3</ecNumber>
    </recommendedName>
</protein>
<dbReference type="InterPro" id="IPR001610">
    <property type="entry name" value="PAC"/>
</dbReference>
<dbReference type="EMBL" id="ABVL01000009">
    <property type="protein sequence ID" value="EDY19071.1"/>
    <property type="molecule type" value="Genomic_DNA"/>
</dbReference>
<feature type="domain" description="PAC" evidence="7">
    <location>
        <begin position="93"/>
        <end position="145"/>
    </location>
</feature>
<keyword evidence="5" id="KW-0418">Kinase</keyword>
<dbReference type="InterPro" id="IPR000014">
    <property type="entry name" value="PAS"/>
</dbReference>
<dbReference type="PROSITE" id="PS50113">
    <property type="entry name" value="PAC"/>
    <property type="match status" value="1"/>
</dbReference>
<dbReference type="GO" id="GO:0000155">
    <property type="term" value="F:phosphorelay sensor kinase activity"/>
    <property type="evidence" value="ECO:0007669"/>
    <property type="project" value="InterPro"/>
</dbReference>
<feature type="domain" description="PAS" evidence="6">
    <location>
        <begin position="15"/>
        <end position="78"/>
    </location>
</feature>
<dbReference type="InterPro" id="IPR036097">
    <property type="entry name" value="HisK_dim/P_sf"/>
</dbReference>
<evidence type="ECO:0000256" key="2">
    <source>
        <dbReference type="ARBA" id="ARBA00012438"/>
    </source>
</evidence>
<proteinExistence type="predicted"/>
<evidence type="ECO:0000313" key="9">
    <source>
        <dbReference type="Proteomes" id="UP000005824"/>
    </source>
</evidence>
<evidence type="ECO:0000313" key="8">
    <source>
        <dbReference type="EMBL" id="EDY19071.1"/>
    </source>
</evidence>
<reference evidence="8 9" key="1">
    <citation type="journal article" date="2011" name="J. Bacteriol.">
        <title>Genome sequence of Chthoniobacter flavus Ellin428, an aerobic heterotrophic soil bacterium.</title>
        <authorList>
            <person name="Kant R."/>
            <person name="van Passel M.W."/>
            <person name="Palva A."/>
            <person name="Lucas S."/>
            <person name="Lapidus A."/>
            <person name="Glavina Del Rio T."/>
            <person name="Dalin E."/>
            <person name="Tice H."/>
            <person name="Bruce D."/>
            <person name="Goodwin L."/>
            <person name="Pitluck S."/>
            <person name="Larimer F.W."/>
            <person name="Land M.L."/>
            <person name="Hauser L."/>
            <person name="Sangwan P."/>
            <person name="de Vos W.M."/>
            <person name="Janssen P.H."/>
            <person name="Smidt H."/>
        </authorList>
    </citation>
    <scope>NUCLEOTIDE SEQUENCE [LARGE SCALE GENOMIC DNA]</scope>
    <source>
        <strain evidence="8 9">Ellin428</strain>
    </source>
</reference>
<evidence type="ECO:0000259" key="6">
    <source>
        <dbReference type="PROSITE" id="PS50112"/>
    </source>
</evidence>
<dbReference type="InterPro" id="IPR000700">
    <property type="entry name" value="PAS-assoc_C"/>
</dbReference>
<dbReference type="PROSITE" id="PS50112">
    <property type="entry name" value="PAS"/>
    <property type="match status" value="1"/>
</dbReference>
<evidence type="ECO:0000256" key="1">
    <source>
        <dbReference type="ARBA" id="ARBA00000085"/>
    </source>
</evidence>
<evidence type="ECO:0000256" key="5">
    <source>
        <dbReference type="ARBA" id="ARBA00022777"/>
    </source>
</evidence>
<dbReference type="PANTHER" id="PTHR43304">
    <property type="entry name" value="PHYTOCHROME-LIKE PROTEIN CPH1"/>
    <property type="match status" value="1"/>
</dbReference>
<dbReference type="Gene3D" id="1.10.287.130">
    <property type="match status" value="1"/>
</dbReference>
<evidence type="ECO:0000256" key="3">
    <source>
        <dbReference type="ARBA" id="ARBA00022553"/>
    </source>
</evidence>
<dbReference type="Pfam" id="PF13426">
    <property type="entry name" value="PAS_9"/>
    <property type="match status" value="1"/>
</dbReference>
<evidence type="ECO:0000259" key="7">
    <source>
        <dbReference type="PROSITE" id="PS50113"/>
    </source>
</evidence>
<dbReference type="AlphaFoldDB" id="B4D2W0"/>
<dbReference type="SUPFAM" id="SSF55785">
    <property type="entry name" value="PYP-like sensor domain (PAS domain)"/>
    <property type="match status" value="1"/>
</dbReference>
<dbReference type="SMART" id="SM00086">
    <property type="entry name" value="PAC"/>
    <property type="match status" value="1"/>
</dbReference>
<dbReference type="InterPro" id="IPR052162">
    <property type="entry name" value="Sensor_kinase/Photoreceptor"/>
</dbReference>
<keyword evidence="3" id="KW-0597">Phosphoprotein</keyword>
<dbReference type="SUPFAM" id="SSF47384">
    <property type="entry name" value="Homodimeric domain of signal transducing histidine kinase"/>
    <property type="match status" value="1"/>
</dbReference>
<keyword evidence="9" id="KW-1185">Reference proteome</keyword>